<comment type="caution">
    <text evidence="1">The sequence shown here is derived from an EMBL/GenBank/DDBJ whole genome shotgun (WGS) entry which is preliminary data.</text>
</comment>
<sequence>MTNDLAIKEKLCALSLLKCLDENPLSLEEVRKSPRRILSVYSIKQIVYILETFTNYGIVFFEPEGQDRIYYLTSLGKRLVQKVALNSFRND</sequence>
<dbReference type="EMBL" id="JAARRW010000002">
    <property type="protein sequence ID" value="MBC1561482.1"/>
    <property type="molecule type" value="Genomic_DNA"/>
</dbReference>
<dbReference type="AlphaFoldDB" id="A0A7X0XI82"/>
<accession>A0A7X0XI82</accession>
<dbReference type="InterPro" id="IPR036390">
    <property type="entry name" value="WH_DNA-bd_sf"/>
</dbReference>
<evidence type="ECO:0000313" key="2">
    <source>
        <dbReference type="Proteomes" id="UP000541955"/>
    </source>
</evidence>
<organism evidence="1 2">
    <name type="scientific">Listeria booriae</name>
    <dbReference type="NCBI Taxonomy" id="1552123"/>
    <lineage>
        <taxon>Bacteria</taxon>
        <taxon>Bacillati</taxon>
        <taxon>Bacillota</taxon>
        <taxon>Bacilli</taxon>
        <taxon>Bacillales</taxon>
        <taxon>Listeriaceae</taxon>
        <taxon>Listeria</taxon>
    </lineage>
</organism>
<reference evidence="1 2" key="1">
    <citation type="submission" date="2020-03" db="EMBL/GenBank/DDBJ databases">
        <title>Soil Listeria distribution.</title>
        <authorList>
            <person name="Liao J."/>
            <person name="Wiedmann M."/>
        </authorList>
    </citation>
    <scope>NUCLEOTIDE SEQUENCE [LARGE SCALE GENOMIC DNA]</scope>
    <source>
        <strain evidence="1 2">FSL L7-1387</strain>
    </source>
</reference>
<gene>
    <name evidence="1" type="ORF">HB902_05330</name>
</gene>
<dbReference type="SUPFAM" id="SSF46785">
    <property type="entry name" value="Winged helix' DNA-binding domain"/>
    <property type="match status" value="1"/>
</dbReference>
<dbReference type="Proteomes" id="UP000541955">
    <property type="component" value="Unassembled WGS sequence"/>
</dbReference>
<name>A0A7X0XI82_9LIST</name>
<evidence type="ECO:0000313" key="1">
    <source>
        <dbReference type="EMBL" id="MBC1561482.1"/>
    </source>
</evidence>
<dbReference type="RefSeq" id="WP_185428821.1">
    <property type="nucleotide sequence ID" value="NZ_JAARRW010000002.1"/>
</dbReference>
<protein>
    <submittedName>
        <fullName evidence="1">Uncharacterized protein</fullName>
    </submittedName>
</protein>
<proteinExistence type="predicted"/>